<feature type="compositionally biased region" description="Polar residues" evidence="3">
    <location>
        <begin position="545"/>
        <end position="557"/>
    </location>
</feature>
<dbReference type="SUPFAM" id="SSF144284">
    <property type="entry name" value="Sec2 N-terminal region"/>
    <property type="match status" value="1"/>
</dbReference>
<feature type="coiled-coil region" evidence="2">
    <location>
        <begin position="79"/>
        <end position="156"/>
    </location>
</feature>
<dbReference type="Pfam" id="PF06428">
    <property type="entry name" value="Sec2p"/>
    <property type="match status" value="1"/>
</dbReference>
<dbReference type="Gene3D" id="6.10.140.910">
    <property type="match status" value="1"/>
</dbReference>
<protein>
    <recommendedName>
        <fullName evidence="4">GDP/GTP exchange factor Sec2 N-terminal domain-containing protein</fullName>
    </recommendedName>
</protein>
<feature type="region of interest" description="Disordered" evidence="3">
    <location>
        <begin position="507"/>
        <end position="671"/>
    </location>
</feature>
<feature type="compositionally biased region" description="Basic and acidic residues" evidence="3">
    <location>
        <begin position="595"/>
        <end position="626"/>
    </location>
</feature>
<organism evidence="5 6">
    <name type="scientific">Candida verbasci</name>
    <dbReference type="NCBI Taxonomy" id="1227364"/>
    <lineage>
        <taxon>Eukaryota</taxon>
        <taxon>Fungi</taxon>
        <taxon>Dikarya</taxon>
        <taxon>Ascomycota</taxon>
        <taxon>Saccharomycotina</taxon>
        <taxon>Pichiomycetes</taxon>
        <taxon>Debaryomycetaceae</taxon>
        <taxon>Candida/Lodderomyces clade</taxon>
        <taxon>Candida</taxon>
    </lineage>
</organism>
<reference evidence="5" key="1">
    <citation type="submission" date="2022-12" db="EMBL/GenBank/DDBJ databases">
        <authorList>
            <person name="Brejova B."/>
        </authorList>
    </citation>
    <scope>NUCLEOTIDE SEQUENCE</scope>
</reference>
<evidence type="ECO:0000313" key="5">
    <source>
        <dbReference type="EMBL" id="CAI5757111.1"/>
    </source>
</evidence>
<name>A0A9W4TU67_9ASCO</name>
<dbReference type="PANTHER" id="PTHR14430:SF0">
    <property type="entry name" value="SEC2P DOMAIN-CONTAINING PROTEIN"/>
    <property type="match status" value="1"/>
</dbReference>
<dbReference type="GO" id="GO:0051286">
    <property type="term" value="C:cell tip"/>
    <property type="evidence" value="ECO:0007669"/>
    <property type="project" value="TreeGrafter"/>
</dbReference>
<dbReference type="GO" id="GO:0070319">
    <property type="term" value="C:Golgi to plasma membrane transport vesicle"/>
    <property type="evidence" value="ECO:0007669"/>
    <property type="project" value="TreeGrafter"/>
</dbReference>
<dbReference type="Proteomes" id="UP001152885">
    <property type="component" value="Unassembled WGS sequence"/>
</dbReference>
<feature type="compositionally biased region" description="Basic and acidic residues" evidence="3">
    <location>
        <begin position="564"/>
        <end position="573"/>
    </location>
</feature>
<dbReference type="OrthoDB" id="1748564at2759"/>
<dbReference type="InterPro" id="IPR040351">
    <property type="entry name" value="RAB3IL/RAB3IP/Sec2"/>
</dbReference>
<dbReference type="AlphaFoldDB" id="A0A9W4TU67"/>
<sequence length="671" mass="78269">MDEDYEKRLAEEVGNLSIRLVTAVNKQVELEEIILQLRKQNSQLKELNSNYIENDKNYKSLLPEYNQLKTDYNISKELKIKAEAENTKLKGEVEDLTASLFDEANTMVSNASRETHNFKIKNRKLYEEIEEKNIIINNLQDQLVDLKKILMTLEDQQKLLSTPKFESRNHFEFETPKDTSTTEESATVVEQYDPSYYLQNLVYSPQLSNIRLDLNNFNKDFKSFIYTLIKPDFVLDLNHLKNLTYFKHIWNFEIENSILHIPSLSSNNTIFNKWNKNKLFWNSLVEGRVQIEPIKGVNESFKLSYKGSSNNTIPVAIEENCSFCGEFRNDSLEHHRLYYYKIHDLDDKLLSSYPLCNYCLIKLRNLCDFFAKIRLIKSNIFKLEQNNKFDELSSLNVLNGNFSQFKRSSSYISDESPPHTSSSTELMNSSMHDIKLDDEEECKLIKIYMILIQIRVKIFWSKVGYWDNEKLVEANLDEINSQTFINLIPRKFNREVKDDLDKKEALKLNKDQMKRRSQQVSVNTKDDEPIAQEAPDVHTKVDSEPINQNQPEPTTEVGNAPVTREPESPEKVDIPQGKLSSPDVEESDNQAFEDSSEHFDIIEDHTKKQETEINKDIKSKDEKENIDTNTEEGTNTGLKRSNSKSKAFTKKMNKHLEQTLDMLAENMENDK</sequence>
<proteinExistence type="predicted"/>
<accession>A0A9W4TU67</accession>
<keyword evidence="6" id="KW-1185">Reference proteome</keyword>
<dbReference type="GO" id="GO:0006887">
    <property type="term" value="P:exocytosis"/>
    <property type="evidence" value="ECO:0007669"/>
    <property type="project" value="TreeGrafter"/>
</dbReference>
<evidence type="ECO:0000256" key="2">
    <source>
        <dbReference type="SAM" id="Coils"/>
    </source>
</evidence>
<evidence type="ECO:0000256" key="3">
    <source>
        <dbReference type="SAM" id="MobiDB-lite"/>
    </source>
</evidence>
<dbReference type="InterPro" id="IPR009449">
    <property type="entry name" value="Sec2_N"/>
</dbReference>
<dbReference type="EMBL" id="CANTUO010000001">
    <property type="protein sequence ID" value="CAI5757111.1"/>
    <property type="molecule type" value="Genomic_DNA"/>
</dbReference>
<comment type="caution">
    <text evidence="5">The sequence shown here is derived from an EMBL/GenBank/DDBJ whole genome shotgun (WGS) entry which is preliminary data.</text>
</comment>
<evidence type="ECO:0000313" key="6">
    <source>
        <dbReference type="Proteomes" id="UP001152885"/>
    </source>
</evidence>
<evidence type="ECO:0000256" key="1">
    <source>
        <dbReference type="ARBA" id="ARBA00023054"/>
    </source>
</evidence>
<dbReference type="PANTHER" id="PTHR14430">
    <property type="entry name" value="RABIN3-RELATED"/>
    <property type="match status" value="1"/>
</dbReference>
<feature type="compositionally biased region" description="Basic residues" evidence="3">
    <location>
        <begin position="641"/>
        <end position="653"/>
    </location>
</feature>
<dbReference type="GO" id="GO:0005085">
    <property type="term" value="F:guanyl-nucleotide exchange factor activity"/>
    <property type="evidence" value="ECO:0007669"/>
    <property type="project" value="InterPro"/>
</dbReference>
<gene>
    <name evidence="5" type="ORF">CANVERA_P1628</name>
</gene>
<evidence type="ECO:0000259" key="4">
    <source>
        <dbReference type="Pfam" id="PF06428"/>
    </source>
</evidence>
<feature type="compositionally biased region" description="Polar residues" evidence="3">
    <location>
        <begin position="627"/>
        <end position="640"/>
    </location>
</feature>
<feature type="coiled-coil region" evidence="2">
    <location>
        <begin position="27"/>
        <end position="54"/>
    </location>
</feature>
<dbReference type="CDD" id="cd21044">
    <property type="entry name" value="Rab11BD_RAB3IP_like"/>
    <property type="match status" value="1"/>
</dbReference>
<feature type="domain" description="GDP/GTP exchange factor Sec2 N-terminal" evidence="4">
    <location>
        <begin position="27"/>
        <end position="153"/>
    </location>
</feature>
<keyword evidence="1 2" id="KW-0175">Coiled coil</keyword>